<evidence type="ECO:0000313" key="1">
    <source>
        <dbReference type="EMBL" id="GMN43160.1"/>
    </source>
</evidence>
<dbReference type="Proteomes" id="UP001187192">
    <property type="component" value="Unassembled WGS sequence"/>
</dbReference>
<reference evidence="1" key="1">
    <citation type="submission" date="2023-07" db="EMBL/GenBank/DDBJ databases">
        <title>draft genome sequence of fig (Ficus carica).</title>
        <authorList>
            <person name="Takahashi T."/>
            <person name="Nishimura K."/>
        </authorList>
    </citation>
    <scope>NUCLEOTIDE SEQUENCE</scope>
</reference>
<dbReference type="AlphaFoldDB" id="A0AA88A067"/>
<dbReference type="Gramene" id="FCD_00031452-RA">
    <property type="protein sequence ID" value="FCD_00031452-RA:cds"/>
    <property type="gene ID" value="FCD_00031452"/>
</dbReference>
<dbReference type="EMBL" id="BTGU01000015">
    <property type="protein sequence ID" value="GMN43160.1"/>
    <property type="molecule type" value="Genomic_DNA"/>
</dbReference>
<proteinExistence type="predicted"/>
<evidence type="ECO:0000313" key="2">
    <source>
        <dbReference type="Proteomes" id="UP001187192"/>
    </source>
</evidence>
<name>A0AA88A067_FICCA</name>
<accession>A0AA88A067</accession>
<sequence>MADGPRPARCGRTALTNISVEMTSWEQMTQSVRWVKIFDGVGSKADAAISQAGRDMRRWRYLYRSK</sequence>
<protein>
    <submittedName>
        <fullName evidence="1">Uncharacterized protein</fullName>
    </submittedName>
</protein>
<comment type="caution">
    <text evidence="1">The sequence shown here is derived from an EMBL/GenBank/DDBJ whole genome shotgun (WGS) entry which is preliminary data.</text>
</comment>
<organism evidence="1 2">
    <name type="scientific">Ficus carica</name>
    <name type="common">Common fig</name>
    <dbReference type="NCBI Taxonomy" id="3494"/>
    <lineage>
        <taxon>Eukaryota</taxon>
        <taxon>Viridiplantae</taxon>
        <taxon>Streptophyta</taxon>
        <taxon>Embryophyta</taxon>
        <taxon>Tracheophyta</taxon>
        <taxon>Spermatophyta</taxon>
        <taxon>Magnoliopsida</taxon>
        <taxon>eudicotyledons</taxon>
        <taxon>Gunneridae</taxon>
        <taxon>Pentapetalae</taxon>
        <taxon>rosids</taxon>
        <taxon>fabids</taxon>
        <taxon>Rosales</taxon>
        <taxon>Moraceae</taxon>
        <taxon>Ficeae</taxon>
        <taxon>Ficus</taxon>
    </lineage>
</organism>
<dbReference type="Gramene" id="FCD_00024925-RA">
    <property type="protein sequence ID" value="FCD_00024925-RA:cds"/>
    <property type="gene ID" value="FCD_00024925"/>
</dbReference>
<gene>
    <name evidence="1" type="ORF">TIFTF001_012358</name>
</gene>
<keyword evidence="2" id="KW-1185">Reference proteome</keyword>